<dbReference type="InterPro" id="IPR036901">
    <property type="entry name" value="Asp/Orn_carbamoylTrfase_sf"/>
</dbReference>
<reference evidence="4" key="1">
    <citation type="journal article" date="2015" name="Nature">
        <title>Complex archaea that bridge the gap between prokaryotes and eukaryotes.</title>
        <authorList>
            <person name="Spang A."/>
            <person name="Saw J.H."/>
            <person name="Jorgensen S.L."/>
            <person name="Zaremba-Niedzwiedzka K."/>
            <person name="Martijn J."/>
            <person name="Lind A.E."/>
            <person name="van Eijk R."/>
            <person name="Schleper C."/>
            <person name="Guy L."/>
            <person name="Ettema T.J."/>
        </authorList>
    </citation>
    <scope>NUCLEOTIDE SEQUENCE</scope>
</reference>
<gene>
    <name evidence="4" type="ORF">LCGC14_0636390</name>
</gene>
<dbReference type="InterPro" id="IPR006131">
    <property type="entry name" value="Asp_carbamoyltransf_Asp/Orn-bd"/>
</dbReference>
<evidence type="ECO:0000259" key="2">
    <source>
        <dbReference type="Pfam" id="PF00185"/>
    </source>
</evidence>
<comment type="caution">
    <text evidence="4">The sequence shown here is derived from an EMBL/GenBank/DDBJ whole genome shotgun (WGS) entry which is preliminary data.</text>
</comment>
<dbReference type="InterPro" id="IPR006132">
    <property type="entry name" value="Asp/Orn_carbamoyltranf_P-bd"/>
</dbReference>
<proteinExistence type="predicted"/>
<dbReference type="PANTHER" id="PTHR45753:SF3">
    <property type="entry name" value="ORNITHINE TRANSCARBAMYLASE, MITOCHONDRIAL"/>
    <property type="match status" value="1"/>
</dbReference>
<dbReference type="Gene3D" id="3.40.50.1370">
    <property type="entry name" value="Aspartate/ornithine carbamoyltransferase"/>
    <property type="match status" value="2"/>
</dbReference>
<dbReference type="PRINTS" id="PR00100">
    <property type="entry name" value="AOTCASE"/>
</dbReference>
<keyword evidence="1" id="KW-0808">Transferase</keyword>
<dbReference type="InterPro" id="IPR006130">
    <property type="entry name" value="Asp/Orn_carbamoylTrfase"/>
</dbReference>
<organism evidence="4">
    <name type="scientific">marine sediment metagenome</name>
    <dbReference type="NCBI Taxonomy" id="412755"/>
    <lineage>
        <taxon>unclassified sequences</taxon>
        <taxon>metagenomes</taxon>
        <taxon>ecological metagenomes</taxon>
    </lineage>
</organism>
<dbReference type="Pfam" id="PF00185">
    <property type="entry name" value="OTCace"/>
    <property type="match status" value="1"/>
</dbReference>
<dbReference type="GO" id="GO:0042450">
    <property type="term" value="P:L-arginine biosynthetic process via ornithine"/>
    <property type="evidence" value="ECO:0007669"/>
    <property type="project" value="TreeGrafter"/>
</dbReference>
<evidence type="ECO:0000259" key="3">
    <source>
        <dbReference type="Pfam" id="PF02729"/>
    </source>
</evidence>
<dbReference type="EMBL" id="LAZR01001134">
    <property type="protein sequence ID" value="KKN50088.1"/>
    <property type="molecule type" value="Genomic_DNA"/>
</dbReference>
<feature type="domain" description="Aspartate/ornithine carbamoyltransferase carbamoyl-P binding" evidence="3">
    <location>
        <begin position="7"/>
        <end position="167"/>
    </location>
</feature>
<dbReference type="GO" id="GO:0016597">
    <property type="term" value="F:amino acid binding"/>
    <property type="evidence" value="ECO:0007669"/>
    <property type="project" value="InterPro"/>
</dbReference>
<evidence type="ECO:0000313" key="4">
    <source>
        <dbReference type="EMBL" id="KKN50088.1"/>
    </source>
</evidence>
<name>A0A0F9U8V6_9ZZZZ</name>
<dbReference type="AlphaFoldDB" id="A0A0F9U8V6"/>
<dbReference type="PRINTS" id="PR00101">
    <property type="entry name" value="ATCASE"/>
</dbReference>
<evidence type="ECO:0000256" key="1">
    <source>
        <dbReference type="ARBA" id="ARBA00022679"/>
    </source>
</evidence>
<dbReference type="SUPFAM" id="SSF53671">
    <property type="entry name" value="Aspartate/ornithine carbamoyltransferase"/>
    <property type="match status" value="1"/>
</dbReference>
<dbReference type="GO" id="GO:0004585">
    <property type="term" value="F:ornithine carbamoyltransferase activity"/>
    <property type="evidence" value="ECO:0007669"/>
    <property type="project" value="TreeGrafter"/>
</dbReference>
<protein>
    <recommendedName>
        <fullName evidence="5">Ornithine carbamoyltransferase</fullName>
    </recommendedName>
</protein>
<feature type="domain" description="Aspartate/ornithine carbamoyltransferase Asp/Orn-binding" evidence="2">
    <location>
        <begin position="197"/>
        <end position="336"/>
    </location>
</feature>
<accession>A0A0F9U8V6</accession>
<dbReference type="Pfam" id="PF02729">
    <property type="entry name" value="OTCace_N"/>
    <property type="match status" value="1"/>
</dbReference>
<sequence length="347" mass="39086">MINLKGRDILTTNEWTKEELDQVLDLAFKFKAMREKSRSLEILKGKTLLLLFFRSSTRTRISFTAAMEQLGGFVQVPDPGGLRLSIEEKPGVGEALKDTAKVTDRYVDCVGIRLSGPIADKNGVLRPGLGDAVTRKYAEFSKKPVINLACDMQHPTQAMADIMVVKEHMGDLKGKRFVAHWAYSPIVRHYTSIQADALIAATYGMNVTVAYPEGYDLDSETESLIRAECEKNGQKFEISHDFKSAAEGADVVFPRTWVSPNFYIHSREEELRIATRYKDWRLTEDLMKRTNNACFIHVMPFDRGNEVDNSVADGPNSLVYDQAENLLHVRKAFLVSVMVDASNLEKI</sequence>
<evidence type="ECO:0008006" key="5">
    <source>
        <dbReference type="Google" id="ProtNLM"/>
    </source>
</evidence>
<dbReference type="GO" id="GO:0019240">
    <property type="term" value="P:citrulline biosynthetic process"/>
    <property type="evidence" value="ECO:0007669"/>
    <property type="project" value="TreeGrafter"/>
</dbReference>
<dbReference type="PANTHER" id="PTHR45753">
    <property type="entry name" value="ORNITHINE CARBAMOYLTRANSFERASE, MITOCHONDRIAL"/>
    <property type="match status" value="1"/>
</dbReference>